<feature type="transmembrane region" description="Helical" evidence="17">
    <location>
        <begin position="659"/>
        <end position="676"/>
    </location>
</feature>
<dbReference type="EC" id="3.4.-.-" evidence="15"/>
<evidence type="ECO:0000259" key="19">
    <source>
        <dbReference type="Pfam" id="PF22250"/>
    </source>
</evidence>
<feature type="domain" description="Vacuolar membrane protease C-terminal" evidence="19">
    <location>
        <begin position="709"/>
        <end position="953"/>
    </location>
</feature>
<dbReference type="InterPro" id="IPR048024">
    <property type="entry name" value="Fxna-like_M28_dom"/>
</dbReference>
<keyword evidence="11 17" id="KW-1133">Transmembrane helix</keyword>
<organism evidence="21 22">
    <name type="scientific">Nakaseomyces bracarensis</name>
    <dbReference type="NCBI Taxonomy" id="273131"/>
    <lineage>
        <taxon>Eukaryota</taxon>
        <taxon>Fungi</taxon>
        <taxon>Dikarya</taxon>
        <taxon>Ascomycota</taxon>
        <taxon>Saccharomycotina</taxon>
        <taxon>Saccharomycetes</taxon>
        <taxon>Saccharomycetales</taxon>
        <taxon>Saccharomycetaceae</taxon>
        <taxon>Nakaseomyces</taxon>
    </lineage>
</organism>
<feature type="transmembrane region" description="Helical" evidence="17">
    <location>
        <begin position="20"/>
        <end position="40"/>
    </location>
</feature>
<proteinExistence type="inferred from homology"/>
<evidence type="ECO:0000256" key="8">
    <source>
        <dbReference type="ARBA" id="ARBA00022723"/>
    </source>
</evidence>
<evidence type="ECO:0000256" key="13">
    <source>
        <dbReference type="ARBA" id="ARBA00023136"/>
    </source>
</evidence>
<evidence type="ECO:0000256" key="15">
    <source>
        <dbReference type="RuleBase" id="RU361240"/>
    </source>
</evidence>
<comment type="cofactor">
    <cofactor evidence="1">
        <name>Zn(2+)</name>
        <dbReference type="ChEBI" id="CHEBI:29105"/>
    </cofactor>
</comment>
<keyword evidence="5" id="KW-0926">Vacuole</keyword>
<dbReference type="PANTHER" id="PTHR12147">
    <property type="entry name" value="METALLOPEPTIDASE M28 FAMILY MEMBER"/>
    <property type="match status" value="1"/>
</dbReference>
<keyword evidence="7 17" id="KW-0812">Transmembrane</keyword>
<dbReference type="Pfam" id="PF04389">
    <property type="entry name" value="Peptidase_M28"/>
    <property type="match status" value="1"/>
</dbReference>
<dbReference type="EMBL" id="JBEVYD010000005">
    <property type="protein sequence ID" value="KAL3232183.1"/>
    <property type="molecule type" value="Genomic_DNA"/>
</dbReference>
<feature type="domain" description="Vacuolar membrane protease transmembrane" evidence="20">
    <location>
        <begin position="396"/>
        <end position="681"/>
    </location>
</feature>
<comment type="function">
    <text evidence="2">May be involved in vacuolar sorting and osmoregulation.</text>
</comment>
<feature type="transmembrane region" description="Helical" evidence="17">
    <location>
        <begin position="360"/>
        <end position="380"/>
    </location>
</feature>
<comment type="similarity">
    <text evidence="4 15">Belongs to the peptidase M28 family.</text>
</comment>
<accession>A0ABR4NTY3</accession>
<feature type="transmembrane region" description="Helical" evidence="17">
    <location>
        <begin position="462"/>
        <end position="480"/>
    </location>
</feature>
<dbReference type="InterPro" id="IPR007484">
    <property type="entry name" value="Peptidase_M28"/>
</dbReference>
<dbReference type="CDD" id="cd03875">
    <property type="entry name" value="M28_Fxna_like"/>
    <property type="match status" value="1"/>
</dbReference>
<evidence type="ECO:0000256" key="10">
    <source>
        <dbReference type="ARBA" id="ARBA00022833"/>
    </source>
</evidence>
<evidence type="ECO:0000313" key="21">
    <source>
        <dbReference type="EMBL" id="KAL3232183.1"/>
    </source>
</evidence>
<protein>
    <recommendedName>
        <fullName evidence="15">Peptide hydrolase</fullName>
        <ecNumber evidence="15">3.4.-.-</ecNumber>
    </recommendedName>
</protein>
<evidence type="ECO:0000256" key="12">
    <source>
        <dbReference type="ARBA" id="ARBA00023049"/>
    </source>
</evidence>
<dbReference type="Gene3D" id="3.40.630.10">
    <property type="entry name" value="Zn peptidases"/>
    <property type="match status" value="1"/>
</dbReference>
<comment type="caution">
    <text evidence="21">The sequence shown here is derived from an EMBL/GenBank/DDBJ whole genome shotgun (WGS) entry which is preliminary data.</text>
</comment>
<dbReference type="InterPro" id="IPR045175">
    <property type="entry name" value="M28_fam"/>
</dbReference>
<feature type="region of interest" description="Disordered" evidence="16">
    <location>
        <begin position="537"/>
        <end position="582"/>
    </location>
</feature>
<evidence type="ECO:0000256" key="6">
    <source>
        <dbReference type="ARBA" id="ARBA00022670"/>
    </source>
</evidence>
<keyword evidence="8 15" id="KW-0479">Metal-binding</keyword>
<dbReference type="Pfam" id="PF22251">
    <property type="entry name" value="PFF1_TM"/>
    <property type="match status" value="1"/>
</dbReference>
<evidence type="ECO:0000313" key="22">
    <source>
        <dbReference type="Proteomes" id="UP001623330"/>
    </source>
</evidence>
<reference evidence="21 22" key="1">
    <citation type="submission" date="2024-05" db="EMBL/GenBank/DDBJ databases">
        <title>Long read based assembly of the Candida bracarensis genome reveals expanded adhesin content.</title>
        <authorList>
            <person name="Marcet-Houben M."/>
            <person name="Ksiezopolska E."/>
            <person name="Gabaldon T."/>
        </authorList>
    </citation>
    <scope>NUCLEOTIDE SEQUENCE [LARGE SCALE GENOMIC DNA]</scope>
    <source>
        <strain evidence="21 22">CBM6</strain>
    </source>
</reference>
<keyword evidence="12" id="KW-0482">Metalloprotease</keyword>
<dbReference type="Pfam" id="PF22250">
    <property type="entry name" value="PFF1_C"/>
    <property type="match status" value="1"/>
</dbReference>
<evidence type="ECO:0000256" key="11">
    <source>
        <dbReference type="ARBA" id="ARBA00022989"/>
    </source>
</evidence>
<feature type="transmembrane region" description="Helical" evidence="17">
    <location>
        <begin position="617"/>
        <end position="639"/>
    </location>
</feature>
<feature type="transmembrane region" description="Helical" evidence="17">
    <location>
        <begin position="428"/>
        <end position="450"/>
    </location>
</feature>
<keyword evidence="6 15" id="KW-0645">Protease</keyword>
<evidence type="ECO:0000256" key="5">
    <source>
        <dbReference type="ARBA" id="ARBA00022554"/>
    </source>
</evidence>
<evidence type="ECO:0000256" key="2">
    <source>
        <dbReference type="ARBA" id="ARBA00003273"/>
    </source>
</evidence>
<evidence type="ECO:0000256" key="7">
    <source>
        <dbReference type="ARBA" id="ARBA00022692"/>
    </source>
</evidence>
<keyword evidence="14" id="KW-0325">Glycoprotein</keyword>
<gene>
    <name evidence="21" type="ORF">RNJ44_04099</name>
</gene>
<feature type="transmembrane region" description="Helical" evidence="17">
    <location>
        <begin position="486"/>
        <end position="511"/>
    </location>
</feature>
<evidence type="ECO:0000256" key="16">
    <source>
        <dbReference type="SAM" id="MobiDB-lite"/>
    </source>
</evidence>
<dbReference type="Proteomes" id="UP001623330">
    <property type="component" value="Unassembled WGS sequence"/>
</dbReference>
<feature type="transmembrane region" description="Helical" evidence="17">
    <location>
        <begin position="683"/>
        <end position="703"/>
    </location>
</feature>
<evidence type="ECO:0000256" key="14">
    <source>
        <dbReference type="ARBA" id="ARBA00023180"/>
    </source>
</evidence>
<evidence type="ECO:0000256" key="4">
    <source>
        <dbReference type="ARBA" id="ARBA00010918"/>
    </source>
</evidence>
<comment type="subcellular location">
    <subcellularLocation>
        <location evidence="3">Vacuole membrane</location>
        <topology evidence="3">Multi-pass membrane protein</topology>
    </subcellularLocation>
</comment>
<evidence type="ECO:0000259" key="18">
    <source>
        <dbReference type="Pfam" id="PF04389"/>
    </source>
</evidence>
<evidence type="ECO:0000256" key="9">
    <source>
        <dbReference type="ARBA" id="ARBA00022801"/>
    </source>
</evidence>
<dbReference type="InterPro" id="IPR053976">
    <property type="entry name" value="PFF1_TM"/>
</dbReference>
<keyword evidence="13 17" id="KW-0472">Membrane</keyword>
<evidence type="ECO:0000256" key="3">
    <source>
        <dbReference type="ARBA" id="ARBA00004128"/>
    </source>
</evidence>
<evidence type="ECO:0000256" key="1">
    <source>
        <dbReference type="ARBA" id="ARBA00001947"/>
    </source>
</evidence>
<dbReference type="SUPFAM" id="SSF53187">
    <property type="entry name" value="Zn-dependent exopeptidases"/>
    <property type="match status" value="1"/>
</dbReference>
<keyword evidence="22" id="KW-1185">Reference proteome</keyword>
<dbReference type="PANTHER" id="PTHR12147:SF58">
    <property type="entry name" value="VACUOLAR MEMBRANE PROTEASE"/>
    <property type="match status" value="1"/>
</dbReference>
<feature type="compositionally biased region" description="Basic and acidic residues" evidence="16">
    <location>
        <begin position="541"/>
        <end position="568"/>
    </location>
</feature>
<evidence type="ECO:0000259" key="20">
    <source>
        <dbReference type="Pfam" id="PF22251"/>
    </source>
</evidence>
<name>A0ABR4NTY3_9SACH</name>
<feature type="domain" description="Peptidase M28" evidence="18">
    <location>
        <begin position="136"/>
        <end position="324"/>
    </location>
</feature>
<dbReference type="InterPro" id="IPR053975">
    <property type="entry name" value="PFF1_C"/>
</dbReference>
<feature type="transmembrane region" description="Helical" evidence="17">
    <location>
        <begin position="392"/>
        <end position="416"/>
    </location>
</feature>
<evidence type="ECO:0000256" key="17">
    <source>
        <dbReference type="SAM" id="Phobius"/>
    </source>
</evidence>
<sequence>MKITTLFREIFRFRKTNFSIVLLVTAIIIAAITVFERLQYKFVLPSPSSNDIGHELLESAWLDLQHITSSFHPYGSRANDDVHDYILNRVESLIYGCDYVERWDDYVNNTNLLFKQPDVFNSSSKVSRVIYFESSNILVKVLGSDPDLSPILISAHFDSVPTSNGATDDGKGIATMLSLLQVYVKSQPNRTVIFNFNNNEEFGLLGAHAFMNHKWSKDVELFINLEGAGAGNRAILFRTSDTITAKLYKDAVKSQPFGNSIYQQAFYKRLVSSETDYKVYETNGLRGWDIAFYKPRDYYHTIKDSIKYTSKESLWSMLHTALQLANHIAYSDIEIGEEYMPSVYFDIFGSYFFVISAEQLFFINLTLLIIGPIIIFLKLWQSNGGRSKSNSLWVRLRFPFSCTVTLLLLQFLGTLINVGNPFIYSRNYLIPFVGLFCLFLFSNYAILAILEHLYPSDNFKGTAILQSFVLLWVILLTFTIKLKNSGYIYTGIYPISITTATYIFAILFGYFRSESNRNNDKDAVLVDTTQLRENISNNTFEGRDNNYEDRNNINEDRDNINEDRDNNENRVSNLEDNDGSDPVAVIDERAPLLRNSTESLNKKMSNKRAQGLQYDWFIQYFCLVPVSCYILFNCFLLALEALNQTVQEGSGASRIVNNIMILSVFFVALPILPFVYKVNYATGIFTLSVGLIFLGGSLIIQPFDELHPLKVRFSQSIDLMNASMPIVNLYTRKSFHIKNILSDLPSVKDTNAQVWCKDIDSNDGELCSYIGEYPQLLNQTSQKERKLLSTHILRDDRKNKDRSPYAPMTAELKIDAPENRVCSIIFDSGLGDRSTVKKITVFKSAKYANSTIERSLHLSEGINEFVIHKLDFDGSYHFSVEWFPKLLLKDYGSNDEGTNDSLKVKLKCYWGEYDTSSVVNGTMHRKVPAFDELLKYTPTEYIFTNRERGLVTVEDEIIL</sequence>
<keyword evidence="9 15" id="KW-0378">Hydrolase</keyword>
<keyword evidence="10 15" id="KW-0862">Zinc</keyword>